<dbReference type="AlphaFoldDB" id="A0A9W8RMN2"/>
<name>A0A9W8RMN2_9HYPO</name>
<gene>
    <name evidence="1" type="primary">ATF1_7</name>
    <name evidence="1" type="ORF">NW762_013927</name>
</gene>
<dbReference type="PANTHER" id="PTHR28037">
    <property type="entry name" value="ALCOHOL O-ACETYLTRANSFERASE 1-RELATED"/>
    <property type="match status" value="1"/>
</dbReference>
<proteinExistence type="predicted"/>
<dbReference type="OrthoDB" id="2150604at2759"/>
<dbReference type="InterPro" id="IPR010828">
    <property type="entry name" value="Atf2/Sli1-like"/>
</dbReference>
<dbReference type="InterPro" id="IPR052058">
    <property type="entry name" value="Alcohol_O-acetyltransferase"/>
</dbReference>
<dbReference type="Gene3D" id="3.30.559.30">
    <property type="entry name" value="Nonribosomal peptide synthetase, condensation domain"/>
    <property type="match status" value="1"/>
</dbReference>
<protein>
    <submittedName>
        <fullName evidence="1">Alcohol acetyltransferase</fullName>
    </submittedName>
</protein>
<dbReference type="GO" id="GO:0008080">
    <property type="term" value="F:N-acetyltransferase activity"/>
    <property type="evidence" value="ECO:0007669"/>
    <property type="project" value="TreeGrafter"/>
</dbReference>
<dbReference type="Proteomes" id="UP001152049">
    <property type="component" value="Unassembled WGS sequence"/>
</dbReference>
<reference evidence="1" key="1">
    <citation type="submission" date="2022-09" db="EMBL/GenBank/DDBJ databases">
        <title>Fusarium specimens isolated from Avocado Roots.</title>
        <authorList>
            <person name="Stajich J."/>
            <person name="Roper C."/>
            <person name="Heimlech-Rivalta G."/>
        </authorList>
    </citation>
    <scope>NUCLEOTIDE SEQUENCE</scope>
    <source>
        <strain evidence="1">CF00136</strain>
    </source>
</reference>
<evidence type="ECO:0000313" key="2">
    <source>
        <dbReference type="Proteomes" id="UP001152049"/>
    </source>
</evidence>
<dbReference type="Pfam" id="PF07247">
    <property type="entry name" value="AATase"/>
    <property type="match status" value="1"/>
</dbReference>
<dbReference type="EMBL" id="JAOQAZ010000045">
    <property type="protein sequence ID" value="KAJ4245803.1"/>
    <property type="molecule type" value="Genomic_DNA"/>
</dbReference>
<accession>A0A9W8RMN2</accession>
<organism evidence="1 2">
    <name type="scientific">Fusarium torreyae</name>
    <dbReference type="NCBI Taxonomy" id="1237075"/>
    <lineage>
        <taxon>Eukaryota</taxon>
        <taxon>Fungi</taxon>
        <taxon>Dikarya</taxon>
        <taxon>Ascomycota</taxon>
        <taxon>Pezizomycotina</taxon>
        <taxon>Sordariomycetes</taxon>
        <taxon>Hypocreomycetidae</taxon>
        <taxon>Hypocreales</taxon>
        <taxon>Nectriaceae</taxon>
        <taxon>Fusarium</taxon>
    </lineage>
</organism>
<evidence type="ECO:0000313" key="1">
    <source>
        <dbReference type="EMBL" id="KAJ4245803.1"/>
    </source>
</evidence>
<dbReference type="InterPro" id="IPR023213">
    <property type="entry name" value="CAT-like_dom_sf"/>
</dbReference>
<dbReference type="PANTHER" id="PTHR28037:SF1">
    <property type="entry name" value="ALCOHOL O-ACETYLTRANSFERASE 1-RELATED"/>
    <property type="match status" value="1"/>
</dbReference>
<sequence length="498" mass="56270">MKSQNTKQPIIRRLGHFERFQNSLQTMDLYRGTSITCLYNIPESLRNPTSHNDLVQTLELAVADTISQHPLLQVGIIKERTKRVAWSRIDQVNLADHIEWQTVNPLDSYDDTLQNLTQRHLDTKFENRATRPGWRLVVLKLEERNLLEIMFVWCHANCDGTGGKIFHETLLRSLNSVMTGTCQTSLENHMYQTTASAENMLPQQEIIAKYRITPKFALTSVWHELKPPMFVSKSTYVSWADITRAPCKTQIRSLRISQATLQKVLSACRSHKTTLTGLLHGITLVCLVGQLPESKIASIMAETPLNLRRFIKPEDKASPPIDPARLIGNYVTRMEHHFGKGLVNKIWNLTQGVDVEERFAALERDMWATAALVRQEIQAKLDLGLKNDLVGLMAVVGDWEKYQKDEMAKPRAASWLITNLGEIDGLGKAEDESSWSIEGCKFSLAAGVTSPMFNMSVITAKGNELCIDVTWQDGLIDSVIGDQLIEGIDKWLNHVARS</sequence>
<dbReference type="Gene3D" id="3.30.559.10">
    <property type="entry name" value="Chloramphenicol acetyltransferase-like domain"/>
    <property type="match status" value="1"/>
</dbReference>
<comment type="caution">
    <text evidence="1">The sequence shown here is derived from an EMBL/GenBank/DDBJ whole genome shotgun (WGS) entry which is preliminary data.</text>
</comment>
<dbReference type="SUPFAM" id="SSF52777">
    <property type="entry name" value="CoA-dependent acyltransferases"/>
    <property type="match status" value="1"/>
</dbReference>
<keyword evidence="2" id="KW-1185">Reference proteome</keyword>